<name>A0A6I4TS89_9SPHN</name>
<dbReference type="Proteomes" id="UP000469430">
    <property type="component" value="Unassembled WGS sequence"/>
</dbReference>
<sequence>MRASRHTALIAAAALGLMVSACQQSEAEREVKDQADAIEESYDAEADLQESLAQSAPDEAAVKAEADKLREQGDAERKHLDNMAEELRETQ</sequence>
<protein>
    <recommendedName>
        <fullName evidence="4">Lipoprotein</fullName>
    </recommendedName>
</protein>
<feature type="compositionally biased region" description="Basic and acidic residues" evidence="1">
    <location>
        <begin position="60"/>
        <end position="91"/>
    </location>
</feature>
<keyword evidence="3" id="KW-1185">Reference proteome</keyword>
<organism evidence="2 3">
    <name type="scientific">Croceibacterium xixiisoli</name>
    <dbReference type="NCBI Taxonomy" id="1476466"/>
    <lineage>
        <taxon>Bacteria</taxon>
        <taxon>Pseudomonadati</taxon>
        <taxon>Pseudomonadota</taxon>
        <taxon>Alphaproteobacteria</taxon>
        <taxon>Sphingomonadales</taxon>
        <taxon>Erythrobacteraceae</taxon>
        <taxon>Croceibacterium</taxon>
    </lineage>
</organism>
<dbReference type="RefSeq" id="WP_161389492.1">
    <property type="nucleotide sequence ID" value="NZ_JBHSCP010000001.1"/>
</dbReference>
<comment type="caution">
    <text evidence="2">The sequence shown here is derived from an EMBL/GenBank/DDBJ whole genome shotgun (WGS) entry which is preliminary data.</text>
</comment>
<gene>
    <name evidence="2" type="ORF">GRI97_02190</name>
</gene>
<dbReference type="AlphaFoldDB" id="A0A6I4TS89"/>
<reference evidence="2 3" key="1">
    <citation type="submission" date="2019-12" db="EMBL/GenBank/DDBJ databases">
        <title>Genomic-based taxomic classification of the family Erythrobacteraceae.</title>
        <authorList>
            <person name="Xu L."/>
        </authorList>
    </citation>
    <scope>NUCLEOTIDE SEQUENCE [LARGE SCALE GENOMIC DNA]</scope>
    <source>
        <strain evidence="2 3">S36</strain>
    </source>
</reference>
<evidence type="ECO:0008006" key="4">
    <source>
        <dbReference type="Google" id="ProtNLM"/>
    </source>
</evidence>
<feature type="region of interest" description="Disordered" evidence="1">
    <location>
        <begin position="53"/>
        <end position="91"/>
    </location>
</feature>
<dbReference type="PROSITE" id="PS51257">
    <property type="entry name" value="PROKAR_LIPOPROTEIN"/>
    <property type="match status" value="1"/>
</dbReference>
<evidence type="ECO:0000313" key="3">
    <source>
        <dbReference type="Proteomes" id="UP000469430"/>
    </source>
</evidence>
<evidence type="ECO:0000256" key="1">
    <source>
        <dbReference type="SAM" id="MobiDB-lite"/>
    </source>
</evidence>
<proteinExistence type="predicted"/>
<dbReference type="EMBL" id="WTYJ01000001">
    <property type="protein sequence ID" value="MXO97797.1"/>
    <property type="molecule type" value="Genomic_DNA"/>
</dbReference>
<accession>A0A6I4TS89</accession>
<evidence type="ECO:0000313" key="2">
    <source>
        <dbReference type="EMBL" id="MXO97797.1"/>
    </source>
</evidence>